<protein>
    <recommendedName>
        <fullName evidence="3">Reverse transcriptase domain-containing protein</fullName>
    </recommendedName>
</protein>
<reference evidence="1 2" key="1">
    <citation type="journal article" date="2017" name="Genome Biol. Evol.">
        <title>Phytophthora megakarya and P. palmivora, closely related causal agents of cacao black pod rot, underwent increases in genome sizes and gene numbers by different mechanisms.</title>
        <authorList>
            <person name="Ali S.S."/>
            <person name="Shao J."/>
            <person name="Lary D.J."/>
            <person name="Kronmiller B."/>
            <person name="Shen D."/>
            <person name="Strem M.D."/>
            <person name="Amoako-Attah I."/>
            <person name="Akrofi A.Y."/>
            <person name="Begoude B.A."/>
            <person name="Ten Hoopen G.M."/>
            <person name="Coulibaly K."/>
            <person name="Kebe B.I."/>
            <person name="Melnick R.L."/>
            <person name="Guiltinan M.J."/>
            <person name="Tyler B.M."/>
            <person name="Meinhardt L.W."/>
            <person name="Bailey B.A."/>
        </authorList>
    </citation>
    <scope>NUCLEOTIDE SEQUENCE [LARGE SCALE GENOMIC DNA]</scope>
    <source>
        <strain evidence="2">sbr112.9</strain>
    </source>
</reference>
<sequence>MWLREQNPDIDWSTGQIEPRINVENTQSVKLRLPKTRPARWVAGQRRARIAQSREIFNYYRQHGHNGQFGRTKIISSNQFQQMLRRDKDIEAVFVINPHDSEKAERFKSQGWDALKGNPAYETLLKYADTVFRTELPKETPPVREGIEHEILLKAGTTPISVKQWCQSPDQKKMIQEWTKEMVQADIIRPIGWRIVHDYRQLNLATVLPAIPMPRKEDTFDAIAGSYWYSWIYSGVITKSSYEKQIYPSLLFRLQTVFLNISSHPWDSVAAQGPLTGYYKRDLRDVMRIYFDDIYVYTKSEDVNEHIAALDRVLKRCEEQKLYIKLSKCQF</sequence>
<dbReference type="SUPFAM" id="SSF56672">
    <property type="entry name" value="DNA/RNA polymerases"/>
    <property type="match status" value="1"/>
</dbReference>
<dbReference type="PANTHER" id="PTHR24559:SF444">
    <property type="entry name" value="REVERSE TRANSCRIPTASE DOMAIN-CONTAINING PROTEIN"/>
    <property type="match status" value="1"/>
</dbReference>
<evidence type="ECO:0008006" key="3">
    <source>
        <dbReference type="Google" id="ProtNLM"/>
    </source>
</evidence>
<dbReference type="Gene3D" id="3.30.70.270">
    <property type="match status" value="1"/>
</dbReference>
<evidence type="ECO:0000313" key="1">
    <source>
        <dbReference type="EMBL" id="POM65091.1"/>
    </source>
</evidence>
<dbReference type="Proteomes" id="UP000237271">
    <property type="component" value="Unassembled WGS sequence"/>
</dbReference>
<dbReference type="InterPro" id="IPR043128">
    <property type="entry name" value="Rev_trsase/Diguanyl_cyclase"/>
</dbReference>
<keyword evidence="2" id="KW-1185">Reference proteome</keyword>
<evidence type="ECO:0000313" key="2">
    <source>
        <dbReference type="Proteomes" id="UP000237271"/>
    </source>
</evidence>
<name>A0A2P4XHR8_9STRA</name>
<proteinExistence type="predicted"/>
<dbReference type="InterPro" id="IPR043502">
    <property type="entry name" value="DNA/RNA_pol_sf"/>
</dbReference>
<dbReference type="AlphaFoldDB" id="A0A2P4XHR8"/>
<dbReference type="OrthoDB" id="120945at2759"/>
<dbReference type="EMBL" id="NCKW01010612">
    <property type="protein sequence ID" value="POM65091.1"/>
    <property type="molecule type" value="Genomic_DNA"/>
</dbReference>
<dbReference type="PANTHER" id="PTHR24559">
    <property type="entry name" value="TRANSPOSON TY3-I GAG-POL POLYPROTEIN"/>
    <property type="match status" value="1"/>
</dbReference>
<dbReference type="InterPro" id="IPR053134">
    <property type="entry name" value="RNA-dir_DNA_polymerase"/>
</dbReference>
<accession>A0A2P4XHR8</accession>
<dbReference type="Gene3D" id="3.10.10.10">
    <property type="entry name" value="HIV Type 1 Reverse Transcriptase, subunit A, domain 1"/>
    <property type="match status" value="1"/>
</dbReference>
<comment type="caution">
    <text evidence="1">The sequence shown here is derived from an EMBL/GenBank/DDBJ whole genome shotgun (WGS) entry which is preliminary data.</text>
</comment>
<gene>
    <name evidence="1" type="ORF">PHPALM_19258</name>
</gene>
<organism evidence="1 2">
    <name type="scientific">Phytophthora palmivora</name>
    <dbReference type="NCBI Taxonomy" id="4796"/>
    <lineage>
        <taxon>Eukaryota</taxon>
        <taxon>Sar</taxon>
        <taxon>Stramenopiles</taxon>
        <taxon>Oomycota</taxon>
        <taxon>Peronosporomycetes</taxon>
        <taxon>Peronosporales</taxon>
        <taxon>Peronosporaceae</taxon>
        <taxon>Phytophthora</taxon>
    </lineage>
</organism>